<accession>A0A1F7WFP8</accession>
<evidence type="ECO:0000256" key="1">
    <source>
        <dbReference type="SAM" id="MobiDB-lite"/>
    </source>
</evidence>
<dbReference type="Proteomes" id="UP000178735">
    <property type="component" value="Unassembled WGS sequence"/>
</dbReference>
<dbReference type="EMBL" id="MGFH01000248">
    <property type="protein sequence ID" value="OGM00865.1"/>
    <property type="molecule type" value="Genomic_DNA"/>
</dbReference>
<evidence type="ECO:0000313" key="2">
    <source>
        <dbReference type="EMBL" id="OGM00865.1"/>
    </source>
</evidence>
<organism evidence="2 3">
    <name type="scientific">Candidatus Wallbacteria bacterium GWC2_49_35</name>
    <dbReference type="NCBI Taxonomy" id="1817813"/>
    <lineage>
        <taxon>Bacteria</taxon>
        <taxon>Candidatus Walliibacteriota</taxon>
    </lineage>
</organism>
<sequence>MNIIDSSKTTVLKSGLAALAAAAAFSAVFFYAGAAGAQIKMAPGTLPIEIILKNQQAKPGTPPAGRSGLAAPGMNKAPLLQGIPKLADTGAVMLNLRDAANAAAAAVGAAGAGTAEAAVVPSVPLSYSLPADYAGTFEASIDKLYMKKDELPESITMASVAKMKTNPQLSTTKADFDKIAKEAFRGSITTSNWRVAHTSFYKGKDADDDTVYICVAIEYKREASEQSFKRDIESLKIYLKKETSDEYVLLEKFPFLIVMGSNQTGDYEFSTVKEIASRLKVKLFGAASVEPAPIVYPAEKIETAPAAAGKTGEVNLKKPATATESGTVEVSVNENAPPAGTNAVKPAATKLNAIVEDMKNNTSKDSKNDENITADEITADEQ</sequence>
<dbReference type="STRING" id="1817813.A2008_11350"/>
<dbReference type="AlphaFoldDB" id="A0A1F7WFP8"/>
<evidence type="ECO:0000313" key="3">
    <source>
        <dbReference type="Proteomes" id="UP000178735"/>
    </source>
</evidence>
<comment type="caution">
    <text evidence="2">The sequence shown here is derived from an EMBL/GenBank/DDBJ whole genome shotgun (WGS) entry which is preliminary data.</text>
</comment>
<protein>
    <submittedName>
        <fullName evidence="2">Uncharacterized protein</fullName>
    </submittedName>
</protein>
<feature type="region of interest" description="Disordered" evidence="1">
    <location>
        <begin position="357"/>
        <end position="382"/>
    </location>
</feature>
<feature type="compositionally biased region" description="Basic and acidic residues" evidence="1">
    <location>
        <begin position="357"/>
        <end position="370"/>
    </location>
</feature>
<proteinExistence type="predicted"/>
<gene>
    <name evidence="2" type="ORF">A2008_11350</name>
</gene>
<name>A0A1F7WFP8_9BACT</name>
<reference evidence="2 3" key="1">
    <citation type="journal article" date="2016" name="Nat. Commun.">
        <title>Thousands of microbial genomes shed light on interconnected biogeochemical processes in an aquifer system.</title>
        <authorList>
            <person name="Anantharaman K."/>
            <person name="Brown C.T."/>
            <person name="Hug L.A."/>
            <person name="Sharon I."/>
            <person name="Castelle C.J."/>
            <person name="Probst A.J."/>
            <person name="Thomas B.C."/>
            <person name="Singh A."/>
            <person name="Wilkins M.J."/>
            <person name="Karaoz U."/>
            <person name="Brodie E.L."/>
            <person name="Williams K.H."/>
            <person name="Hubbard S.S."/>
            <person name="Banfield J.F."/>
        </authorList>
    </citation>
    <scope>NUCLEOTIDE SEQUENCE [LARGE SCALE GENOMIC DNA]</scope>
</reference>